<evidence type="ECO:0000313" key="3">
    <source>
        <dbReference type="Proteomes" id="UP000266841"/>
    </source>
</evidence>
<reference evidence="2 3" key="1">
    <citation type="journal article" date="2012" name="Genome Biol.">
        <title>Genome and low-iron response of an oceanic diatom adapted to chronic iron limitation.</title>
        <authorList>
            <person name="Lommer M."/>
            <person name="Specht M."/>
            <person name="Roy A.S."/>
            <person name="Kraemer L."/>
            <person name="Andreson R."/>
            <person name="Gutowska M.A."/>
            <person name="Wolf J."/>
            <person name="Bergner S.V."/>
            <person name="Schilhabel M.B."/>
            <person name="Klostermeier U.C."/>
            <person name="Beiko R.G."/>
            <person name="Rosenstiel P."/>
            <person name="Hippler M."/>
            <person name="Laroche J."/>
        </authorList>
    </citation>
    <scope>NUCLEOTIDE SEQUENCE [LARGE SCALE GENOMIC DNA]</scope>
    <source>
        <strain evidence="2 3">CCMP1005</strain>
    </source>
</reference>
<dbReference type="OrthoDB" id="416253at2759"/>
<feature type="non-terminal residue" evidence="2">
    <location>
        <position position="75"/>
    </location>
</feature>
<proteinExistence type="predicted"/>
<evidence type="ECO:0000313" key="2">
    <source>
        <dbReference type="EMBL" id="EJK55258.1"/>
    </source>
</evidence>
<evidence type="ECO:0000256" key="1">
    <source>
        <dbReference type="SAM" id="SignalP"/>
    </source>
</evidence>
<organism evidence="2 3">
    <name type="scientific">Thalassiosira oceanica</name>
    <name type="common">Marine diatom</name>
    <dbReference type="NCBI Taxonomy" id="159749"/>
    <lineage>
        <taxon>Eukaryota</taxon>
        <taxon>Sar</taxon>
        <taxon>Stramenopiles</taxon>
        <taxon>Ochrophyta</taxon>
        <taxon>Bacillariophyta</taxon>
        <taxon>Coscinodiscophyceae</taxon>
        <taxon>Thalassiosirophycidae</taxon>
        <taxon>Thalassiosirales</taxon>
        <taxon>Thalassiosiraceae</taxon>
        <taxon>Thalassiosira</taxon>
    </lineage>
</organism>
<sequence>MTVHRRKFVYAVLVLALSYLTHCQAVAIDLSDLPVLKYGTAWKNEKTADLVYKAIKSGFRHIDTACQPRHYREDL</sequence>
<dbReference type="AlphaFoldDB" id="K0RND3"/>
<gene>
    <name evidence="2" type="ORF">THAOC_25025</name>
</gene>
<dbReference type="SUPFAM" id="SSF51430">
    <property type="entry name" value="NAD(P)-linked oxidoreductase"/>
    <property type="match status" value="1"/>
</dbReference>
<comment type="caution">
    <text evidence="2">The sequence shown here is derived from an EMBL/GenBank/DDBJ whole genome shotgun (WGS) entry which is preliminary data.</text>
</comment>
<dbReference type="Proteomes" id="UP000266841">
    <property type="component" value="Unassembled WGS sequence"/>
</dbReference>
<accession>K0RND3</accession>
<dbReference type="EMBL" id="AGNL01034461">
    <property type="protein sequence ID" value="EJK55258.1"/>
    <property type="molecule type" value="Genomic_DNA"/>
</dbReference>
<dbReference type="InterPro" id="IPR036812">
    <property type="entry name" value="NAD(P)_OxRdtase_dom_sf"/>
</dbReference>
<feature type="chain" id="PRO_5003837192" description="NADP-dependent oxidoreductase domain-containing protein" evidence="1">
    <location>
        <begin position="26"/>
        <end position="75"/>
    </location>
</feature>
<feature type="signal peptide" evidence="1">
    <location>
        <begin position="1"/>
        <end position="25"/>
    </location>
</feature>
<keyword evidence="1" id="KW-0732">Signal</keyword>
<dbReference type="Gene3D" id="3.20.20.100">
    <property type="entry name" value="NADP-dependent oxidoreductase domain"/>
    <property type="match status" value="1"/>
</dbReference>
<protein>
    <recommendedName>
        <fullName evidence="4">NADP-dependent oxidoreductase domain-containing protein</fullName>
    </recommendedName>
</protein>
<keyword evidence="3" id="KW-1185">Reference proteome</keyword>
<evidence type="ECO:0008006" key="4">
    <source>
        <dbReference type="Google" id="ProtNLM"/>
    </source>
</evidence>
<name>K0RND3_THAOC</name>